<feature type="compositionally biased region" description="Basic and acidic residues" evidence="1">
    <location>
        <begin position="60"/>
        <end position="90"/>
    </location>
</feature>
<evidence type="ECO:0000313" key="3">
    <source>
        <dbReference type="Proteomes" id="UP000765509"/>
    </source>
</evidence>
<evidence type="ECO:0000256" key="1">
    <source>
        <dbReference type="SAM" id="MobiDB-lite"/>
    </source>
</evidence>
<feature type="region of interest" description="Disordered" evidence="1">
    <location>
        <begin position="42"/>
        <end position="90"/>
    </location>
</feature>
<organism evidence="2 3">
    <name type="scientific">Austropuccinia psidii MF-1</name>
    <dbReference type="NCBI Taxonomy" id="1389203"/>
    <lineage>
        <taxon>Eukaryota</taxon>
        <taxon>Fungi</taxon>
        <taxon>Dikarya</taxon>
        <taxon>Basidiomycota</taxon>
        <taxon>Pucciniomycotina</taxon>
        <taxon>Pucciniomycetes</taxon>
        <taxon>Pucciniales</taxon>
        <taxon>Sphaerophragmiaceae</taxon>
        <taxon>Austropuccinia</taxon>
    </lineage>
</organism>
<reference evidence="2" key="1">
    <citation type="submission" date="2021-03" db="EMBL/GenBank/DDBJ databases">
        <title>Draft genome sequence of rust myrtle Austropuccinia psidii MF-1, a brazilian biotype.</title>
        <authorList>
            <person name="Quecine M.C."/>
            <person name="Pachon D.M.R."/>
            <person name="Bonatelli M.L."/>
            <person name="Correr F.H."/>
            <person name="Franceschini L.M."/>
            <person name="Leite T.F."/>
            <person name="Margarido G.R.A."/>
            <person name="Almeida C.A."/>
            <person name="Ferrarezi J.A."/>
            <person name="Labate C.A."/>
        </authorList>
    </citation>
    <scope>NUCLEOTIDE SEQUENCE</scope>
    <source>
        <strain evidence="2">MF-1</strain>
    </source>
</reference>
<gene>
    <name evidence="2" type="ORF">O181_047695</name>
</gene>
<dbReference type="Proteomes" id="UP000765509">
    <property type="component" value="Unassembled WGS sequence"/>
</dbReference>
<comment type="caution">
    <text evidence="2">The sequence shown here is derived from an EMBL/GenBank/DDBJ whole genome shotgun (WGS) entry which is preliminary data.</text>
</comment>
<name>A0A9Q3DVS5_9BASI</name>
<sequence>MFILSLNGDKELTRLVQTLYNIKPFTPVAVISQVAIEHSRRQPNEQALFAGSSSKPIQKTKWDYQEERNKGQRNERKYDKPVPCDKNDSDKRIENIEKMLQKLQALMKPQSAHLTAESKIKTIVG</sequence>
<keyword evidence="3" id="KW-1185">Reference proteome</keyword>
<protein>
    <submittedName>
        <fullName evidence="2">Uncharacterized protein</fullName>
    </submittedName>
</protein>
<proteinExistence type="predicted"/>
<dbReference type="EMBL" id="AVOT02020035">
    <property type="protein sequence ID" value="MBW0507980.1"/>
    <property type="molecule type" value="Genomic_DNA"/>
</dbReference>
<dbReference type="AlphaFoldDB" id="A0A9Q3DVS5"/>
<accession>A0A9Q3DVS5</accession>
<evidence type="ECO:0000313" key="2">
    <source>
        <dbReference type="EMBL" id="MBW0507980.1"/>
    </source>
</evidence>